<evidence type="ECO:0000313" key="3">
    <source>
        <dbReference type="EMBL" id="NLW36173.1"/>
    </source>
</evidence>
<name>A0A971M5C5_9BACT</name>
<comment type="similarity">
    <text evidence="1">Belongs to the YciI family.</text>
</comment>
<dbReference type="Pfam" id="PF03795">
    <property type="entry name" value="YCII"/>
    <property type="match status" value="1"/>
</dbReference>
<evidence type="ECO:0000259" key="2">
    <source>
        <dbReference type="Pfam" id="PF03795"/>
    </source>
</evidence>
<evidence type="ECO:0000313" key="4">
    <source>
        <dbReference type="Proteomes" id="UP000777265"/>
    </source>
</evidence>
<reference evidence="3" key="1">
    <citation type="journal article" date="2020" name="Biotechnol. Biofuels">
        <title>New insights from the biogas microbiome by comprehensive genome-resolved metagenomics of nearly 1600 species originating from multiple anaerobic digesters.</title>
        <authorList>
            <person name="Campanaro S."/>
            <person name="Treu L."/>
            <person name="Rodriguez-R L.M."/>
            <person name="Kovalovszki A."/>
            <person name="Ziels R.M."/>
            <person name="Maus I."/>
            <person name="Zhu X."/>
            <person name="Kougias P.G."/>
            <person name="Basile A."/>
            <person name="Luo G."/>
            <person name="Schluter A."/>
            <person name="Konstantinidis K.T."/>
            <person name="Angelidaki I."/>
        </authorList>
    </citation>
    <scope>NUCLEOTIDE SEQUENCE</scope>
    <source>
        <strain evidence="3">AS06rmzACSIP_7</strain>
    </source>
</reference>
<sequence>MKFLCLAYGDEAGWNSLSEEEKREALAQDAVIRDRGNLMSAVQGTVTSVRNWGGNLEVKNEPFARNELPLAGFSVIEAETVDEVIELVSNTPCARARGVIEIRPCWNLDDDGT</sequence>
<evidence type="ECO:0000256" key="1">
    <source>
        <dbReference type="ARBA" id="ARBA00007689"/>
    </source>
</evidence>
<proteinExistence type="inferred from homology"/>
<organism evidence="3 4">
    <name type="scientific">Syntrophorhabdus aromaticivorans</name>
    <dbReference type="NCBI Taxonomy" id="328301"/>
    <lineage>
        <taxon>Bacteria</taxon>
        <taxon>Pseudomonadati</taxon>
        <taxon>Thermodesulfobacteriota</taxon>
        <taxon>Syntrophorhabdia</taxon>
        <taxon>Syntrophorhabdales</taxon>
        <taxon>Syntrophorhabdaceae</taxon>
        <taxon>Syntrophorhabdus</taxon>
    </lineage>
</organism>
<dbReference type="Gene3D" id="3.30.70.1060">
    <property type="entry name" value="Dimeric alpha+beta barrel"/>
    <property type="match status" value="1"/>
</dbReference>
<feature type="domain" description="YCII-related" evidence="2">
    <location>
        <begin position="1"/>
        <end position="106"/>
    </location>
</feature>
<accession>A0A971M5C5</accession>
<comment type="caution">
    <text evidence="3">The sequence shown here is derived from an EMBL/GenBank/DDBJ whole genome shotgun (WGS) entry which is preliminary data.</text>
</comment>
<dbReference type="InterPro" id="IPR011008">
    <property type="entry name" value="Dimeric_a/b-barrel"/>
</dbReference>
<gene>
    <name evidence="3" type="ORF">GXY80_11960</name>
</gene>
<protein>
    <submittedName>
        <fullName evidence="3">Transcription initiation protein</fullName>
    </submittedName>
</protein>
<dbReference type="EMBL" id="JAAYEE010000219">
    <property type="protein sequence ID" value="NLW36173.1"/>
    <property type="molecule type" value="Genomic_DNA"/>
</dbReference>
<dbReference type="Proteomes" id="UP000777265">
    <property type="component" value="Unassembled WGS sequence"/>
</dbReference>
<dbReference type="SUPFAM" id="SSF54909">
    <property type="entry name" value="Dimeric alpha+beta barrel"/>
    <property type="match status" value="1"/>
</dbReference>
<dbReference type="AlphaFoldDB" id="A0A971M5C5"/>
<reference evidence="3" key="2">
    <citation type="submission" date="2020-01" db="EMBL/GenBank/DDBJ databases">
        <authorList>
            <person name="Campanaro S."/>
        </authorList>
    </citation>
    <scope>NUCLEOTIDE SEQUENCE</scope>
    <source>
        <strain evidence="3">AS06rmzACSIP_7</strain>
    </source>
</reference>
<dbReference type="InterPro" id="IPR005545">
    <property type="entry name" value="YCII"/>
</dbReference>